<feature type="domain" description="MaoC-like" evidence="1">
    <location>
        <begin position="25"/>
        <end position="135"/>
    </location>
</feature>
<dbReference type="Pfam" id="PF01575">
    <property type="entry name" value="MaoC_dehydratas"/>
    <property type="match status" value="1"/>
</dbReference>
<proteinExistence type="predicted"/>
<name>X0YY96_9ZZZZ</name>
<reference evidence="2" key="1">
    <citation type="journal article" date="2014" name="Front. Microbiol.">
        <title>High frequency of phylogenetically diverse reductive dehalogenase-homologous genes in deep subseafloor sedimentary metagenomes.</title>
        <authorList>
            <person name="Kawai M."/>
            <person name="Futagami T."/>
            <person name="Toyoda A."/>
            <person name="Takaki Y."/>
            <person name="Nishi S."/>
            <person name="Hori S."/>
            <person name="Arai W."/>
            <person name="Tsubouchi T."/>
            <person name="Morono Y."/>
            <person name="Uchiyama I."/>
            <person name="Ito T."/>
            <person name="Fujiyama A."/>
            <person name="Inagaki F."/>
            <person name="Takami H."/>
        </authorList>
    </citation>
    <scope>NUCLEOTIDE SEQUENCE</scope>
    <source>
        <strain evidence="2">Expedition CK06-06</strain>
    </source>
</reference>
<evidence type="ECO:0000313" key="2">
    <source>
        <dbReference type="EMBL" id="GAG41481.1"/>
    </source>
</evidence>
<accession>X0YY96</accession>
<gene>
    <name evidence="2" type="ORF">S01H1_62531</name>
</gene>
<comment type="caution">
    <text evidence="2">The sequence shown here is derived from an EMBL/GenBank/DDBJ whole genome shotgun (WGS) entry which is preliminary data.</text>
</comment>
<dbReference type="InterPro" id="IPR029069">
    <property type="entry name" value="HotDog_dom_sf"/>
</dbReference>
<feature type="non-terminal residue" evidence="2">
    <location>
        <position position="1"/>
    </location>
</feature>
<dbReference type="EMBL" id="BARS01041077">
    <property type="protein sequence ID" value="GAG41481.1"/>
    <property type="molecule type" value="Genomic_DNA"/>
</dbReference>
<dbReference type="InterPro" id="IPR002539">
    <property type="entry name" value="MaoC-like_dom"/>
</dbReference>
<protein>
    <recommendedName>
        <fullName evidence="1">MaoC-like domain-containing protein</fullName>
    </recommendedName>
</protein>
<dbReference type="AlphaFoldDB" id="X0YY96"/>
<organism evidence="2">
    <name type="scientific">marine sediment metagenome</name>
    <dbReference type="NCBI Taxonomy" id="412755"/>
    <lineage>
        <taxon>unclassified sequences</taxon>
        <taxon>metagenomes</taxon>
        <taxon>ecological metagenomes</taxon>
    </lineage>
</organism>
<dbReference type="SUPFAM" id="SSF54637">
    <property type="entry name" value="Thioesterase/thiol ester dehydrase-isomerase"/>
    <property type="match status" value="1"/>
</dbReference>
<evidence type="ECO:0000259" key="1">
    <source>
        <dbReference type="Pfam" id="PF01575"/>
    </source>
</evidence>
<dbReference type="Gene3D" id="3.10.129.10">
    <property type="entry name" value="Hotdog Thioesterase"/>
    <property type="match status" value="1"/>
</dbReference>
<sequence length="150" mass="15902">RGVEVEGADRCVERAAQLPQRRSTGQQARSVSPIPIVASAPHVYTECARIWNPIHTDAAVAQRAGLPGLILHGTATLALAVSRVVELEAEGAPERVSRVAGRFGAMVSVPSEINVVIVERHETSSGEAVFFEVRNAAGEFAIRDGLAILS</sequence>